<accession>A0A0G3EHW4</accession>
<evidence type="ECO:0000259" key="2">
    <source>
        <dbReference type="Pfam" id="PF00754"/>
    </source>
</evidence>
<dbReference type="InterPro" id="IPR000421">
    <property type="entry name" value="FA58C"/>
</dbReference>
<reference evidence="5" key="1">
    <citation type="submission" date="2015-02" db="EMBL/GenBank/DDBJ databases">
        <title>Description and complete genome sequence of the first cultured representative of the subdivision 5 of the Verrucomicrobia phylum.</title>
        <authorList>
            <person name="Spring S."/>
            <person name="Bunk B."/>
            <person name="Sproer C."/>
            <person name="Klenk H.-P."/>
        </authorList>
    </citation>
    <scope>NUCLEOTIDE SEQUENCE [LARGE SCALE GENOMIC DNA]</scope>
    <source>
        <strain evidence="5">L21-Fru-AB</strain>
    </source>
</reference>
<dbReference type="InterPro" id="IPR011989">
    <property type="entry name" value="ARM-like"/>
</dbReference>
<dbReference type="Gene3D" id="1.25.10.10">
    <property type="entry name" value="Leucine-rich Repeat Variant"/>
    <property type="match status" value="2"/>
</dbReference>
<feature type="signal peptide" evidence="1">
    <location>
        <begin position="1"/>
        <end position="27"/>
    </location>
</feature>
<feature type="chain" id="PRO_5005184005" description="Trehalose utilization" evidence="1">
    <location>
        <begin position="28"/>
        <end position="982"/>
    </location>
</feature>
<dbReference type="STRING" id="1307763.L21SP4_01145"/>
<dbReference type="InterPro" id="IPR029010">
    <property type="entry name" value="ThuA-like"/>
</dbReference>
<dbReference type="PANTHER" id="PTHR40469">
    <property type="entry name" value="SECRETED GLYCOSYL HYDROLASE"/>
    <property type="match status" value="1"/>
</dbReference>
<dbReference type="PANTHER" id="PTHR40469:SF2">
    <property type="entry name" value="GALACTOSE-BINDING DOMAIN-LIKE SUPERFAMILY PROTEIN"/>
    <property type="match status" value="1"/>
</dbReference>
<reference evidence="4 5" key="2">
    <citation type="journal article" date="2016" name="ISME J.">
        <title>Characterization of the first cultured representative of Verrucomicrobia subdivision 5 indicates the proposal of a novel phylum.</title>
        <authorList>
            <person name="Spring S."/>
            <person name="Bunk B."/>
            <person name="Sproer C."/>
            <person name="Schumann P."/>
            <person name="Rohde M."/>
            <person name="Tindall B.J."/>
            <person name="Klenk H.P."/>
        </authorList>
    </citation>
    <scope>NUCLEOTIDE SEQUENCE [LARGE SCALE GENOMIC DNA]</scope>
    <source>
        <strain evidence="4 5">L21-Fru-AB</strain>
    </source>
</reference>
<evidence type="ECO:0000256" key="1">
    <source>
        <dbReference type="SAM" id="SignalP"/>
    </source>
</evidence>
<feature type="domain" description="F5/8 type C" evidence="2">
    <location>
        <begin position="856"/>
        <end position="962"/>
    </location>
</feature>
<gene>
    <name evidence="4" type="ORF">L21SP4_01145</name>
</gene>
<evidence type="ECO:0000313" key="5">
    <source>
        <dbReference type="Proteomes" id="UP000035268"/>
    </source>
</evidence>
<dbReference type="RefSeq" id="WP_052881729.1">
    <property type="nucleotide sequence ID" value="NZ_CP010904.1"/>
</dbReference>
<dbReference type="Gene3D" id="3.40.50.880">
    <property type="match status" value="1"/>
</dbReference>
<dbReference type="InterPro" id="IPR008979">
    <property type="entry name" value="Galactose-bd-like_sf"/>
</dbReference>
<dbReference type="InterPro" id="IPR016024">
    <property type="entry name" value="ARM-type_fold"/>
</dbReference>
<dbReference type="KEGG" id="vbl:L21SP4_01145"/>
<evidence type="ECO:0000313" key="4">
    <source>
        <dbReference type="EMBL" id="AKJ64395.1"/>
    </source>
</evidence>
<dbReference type="InterPro" id="IPR029062">
    <property type="entry name" value="Class_I_gatase-like"/>
</dbReference>
<dbReference type="SUPFAM" id="SSF49785">
    <property type="entry name" value="Galactose-binding domain-like"/>
    <property type="match status" value="1"/>
</dbReference>
<evidence type="ECO:0008006" key="6">
    <source>
        <dbReference type="Google" id="ProtNLM"/>
    </source>
</evidence>
<dbReference type="SUPFAM" id="SSF52317">
    <property type="entry name" value="Class I glutamine amidotransferase-like"/>
    <property type="match status" value="1"/>
</dbReference>
<dbReference type="Gene3D" id="2.60.120.260">
    <property type="entry name" value="Galactose-binding domain-like"/>
    <property type="match status" value="1"/>
</dbReference>
<proteinExistence type="predicted"/>
<protein>
    <recommendedName>
        <fullName evidence="6">Trehalose utilization</fullName>
    </recommendedName>
</protein>
<keyword evidence="5" id="KW-1185">Reference proteome</keyword>
<dbReference type="EMBL" id="CP010904">
    <property type="protein sequence ID" value="AKJ64395.1"/>
    <property type="molecule type" value="Genomic_DNA"/>
</dbReference>
<organism evidence="4 5">
    <name type="scientific">Kiritimatiella glycovorans</name>
    <dbReference type="NCBI Taxonomy" id="1307763"/>
    <lineage>
        <taxon>Bacteria</taxon>
        <taxon>Pseudomonadati</taxon>
        <taxon>Kiritimatiellota</taxon>
        <taxon>Kiritimatiellia</taxon>
        <taxon>Kiritimatiellales</taxon>
        <taxon>Kiritimatiellaceae</taxon>
        <taxon>Kiritimatiella</taxon>
    </lineage>
</organism>
<dbReference type="Proteomes" id="UP000035268">
    <property type="component" value="Chromosome"/>
</dbReference>
<dbReference type="Pfam" id="PF06283">
    <property type="entry name" value="ThuA"/>
    <property type="match status" value="1"/>
</dbReference>
<evidence type="ECO:0000259" key="3">
    <source>
        <dbReference type="Pfam" id="PF06283"/>
    </source>
</evidence>
<name>A0A0G3EHW4_9BACT</name>
<feature type="domain" description="ThuA-like" evidence="3">
    <location>
        <begin position="61"/>
        <end position="283"/>
    </location>
</feature>
<sequence precursor="true">MRMNPRVFFFTALFVAVLTSPPVPSVAAPAPDVLPEVPADHVAKIRAALPSPAPAPETPRRILLFWRCEGFYHSAIPWANRAIQEMGAMNKAWTCAVSKDMAVFTPERLAEYDVVVFNSTTRLQPTDEQLQALLDFVRGGGGIVGIHAATDNFYSDPEAAQMMGGLFNKHPWHFKGMWSFVLDDPGHRLNQAFEELTFEASDEIYQFKDPYSRERVRVLTRVDLSQASNLEVQGRERDDLDHAITWVRSEGSGRVFYFGFGHNNAIYWNRPLMRHLYDGLRFAAGDLEVDTTPSAQRDDLDRIAGWAYEQSRMPFERLRIRWNEADDAGRAKLEDQFTEALRNTRSTLDGRREICRLLGHSGSERACAALAEALRHPDLRDEACIALGVHPSAEADAALVDFLADSGDAHAISVINAAGRRRVNAAVPQLARRLASEDEALVKASSYALATIASPPAIETLMEAYTAEENSILEPALLDAAYRLAEAGSAENARRLFEGLTGRGSPQSRAAALPGLVSLRGREMIPDLFKALREGSDPVAETAARILPELLTPSTVRPLARTLDSLPDDRVPMALEVLARVAPDETLPILRSMLDTDEPSSASMALAIIGRFGEREDLARCFDWAAHEDEGASGPAREVLSYDHLPGTDKFLLKKLDPDTAPEDTALAIELLSKREHPELLDRLRDPAWYDDHITASAALNALKEHATRDDLGPVIQLFFAVNNRTAPKLAGVIRKIAQEYKDQKAVLDGYRRALDHAREMHSTARMRILMQLVDYLDIPAHLKGEAWMALIRECEDKALRLEAIQLLARSAPSASALDFISGLHGDADLTAVIERAHRSIEKALSGPPELTASHGGGTLKALFTPETEDRWTSHQSREPGMWLLIDFRVPRRVGSITLDASGSKNDFPNQYEVYTDDEQEASAAPRLRGEGSTVTKIDLGGVETQFVKIVNQSEAHQWWSIHDLRIDGESLSSMKNHDAGK</sequence>
<keyword evidence="1" id="KW-0732">Signal</keyword>
<dbReference type="Pfam" id="PF00754">
    <property type="entry name" value="F5_F8_type_C"/>
    <property type="match status" value="1"/>
</dbReference>
<dbReference type="OrthoDB" id="9785923at2"/>
<dbReference type="AlphaFoldDB" id="A0A0G3EHW4"/>
<dbReference type="SUPFAM" id="SSF48371">
    <property type="entry name" value="ARM repeat"/>
    <property type="match status" value="2"/>
</dbReference>